<sequence length="39" mass="4683">MRRKWRRLVKFTFDYAYNLAALDSYLAAALLNFKASQRN</sequence>
<dbReference type="EMBL" id="ACYG01000027">
    <property type="protein sequence ID" value="EEV16967.1"/>
    <property type="molecule type" value="Genomic_DNA"/>
</dbReference>
<organism evidence="1 2">
    <name type="scientific">Campylobacter gracilis RM3268</name>
    <dbReference type="NCBI Taxonomy" id="553220"/>
    <lineage>
        <taxon>Bacteria</taxon>
        <taxon>Pseudomonadati</taxon>
        <taxon>Campylobacterota</taxon>
        <taxon>Epsilonproteobacteria</taxon>
        <taxon>Campylobacterales</taxon>
        <taxon>Campylobacteraceae</taxon>
        <taxon>Campylobacter</taxon>
    </lineage>
</organism>
<dbReference type="AlphaFoldDB" id="C8PJ62"/>
<evidence type="ECO:0000313" key="2">
    <source>
        <dbReference type="Proteomes" id="UP000005709"/>
    </source>
</evidence>
<proteinExistence type="predicted"/>
<keyword evidence="2" id="KW-1185">Reference proteome</keyword>
<name>C8PJ62_9BACT</name>
<accession>C8PJ62</accession>
<comment type="caution">
    <text evidence="1">The sequence shown here is derived from an EMBL/GenBank/DDBJ whole genome shotgun (WGS) entry which is preliminary data.</text>
</comment>
<protein>
    <submittedName>
        <fullName evidence="1">Uncharacterized protein</fullName>
    </submittedName>
</protein>
<reference evidence="1 2" key="1">
    <citation type="submission" date="2009-07" db="EMBL/GenBank/DDBJ databases">
        <authorList>
            <person name="Madupu R."/>
            <person name="Sebastian Y."/>
            <person name="Durkin A.S."/>
            <person name="Torralba M."/>
            <person name="Methe B."/>
            <person name="Sutton G.G."/>
            <person name="Strausberg R.L."/>
            <person name="Nelson K.E."/>
        </authorList>
    </citation>
    <scope>NUCLEOTIDE SEQUENCE [LARGE SCALE GENOMIC DNA]</scope>
    <source>
        <strain evidence="1 2">RM3268</strain>
    </source>
</reference>
<gene>
    <name evidence="1" type="ORF">CAMGR0001_1261</name>
</gene>
<dbReference type="Proteomes" id="UP000005709">
    <property type="component" value="Unassembled WGS sequence"/>
</dbReference>
<evidence type="ECO:0000313" key="1">
    <source>
        <dbReference type="EMBL" id="EEV16967.1"/>
    </source>
</evidence>